<keyword evidence="3" id="KW-1185">Reference proteome</keyword>
<name>A0A674AVI5_SALTR</name>
<dbReference type="CDD" id="cd21437">
    <property type="entry name" value="zf-HIT_ZNHIT1_like"/>
    <property type="match status" value="1"/>
</dbReference>
<feature type="compositionally biased region" description="Basic and acidic residues" evidence="1">
    <location>
        <begin position="55"/>
        <end position="70"/>
    </location>
</feature>
<sequence>MLPEAPQCARTSIRSLRPHFRIKHKLAFNQTAKDTWKRTIDDPHSSLNQLTKRLPQFEDSHESKNRKTRGEHFKLRFQKNVLALLEEEVRDPTACAEPSKLPQHHFCAMCGFRSPCTCNSCGARYCVRCLGTQHETRFTTGTAEGVPGLFSFG</sequence>
<dbReference type="GeneTree" id="ENSGT01030000236727"/>
<dbReference type="Ensembl" id="ENSSTUT00000066718.1">
    <property type="protein sequence ID" value="ENSSTUP00000063228.1"/>
    <property type="gene ID" value="ENSSTUG00000027427.1"/>
</dbReference>
<reference evidence="2" key="2">
    <citation type="submission" date="2025-09" db="UniProtKB">
        <authorList>
            <consortium name="Ensembl"/>
        </authorList>
    </citation>
    <scope>IDENTIFICATION</scope>
</reference>
<feature type="region of interest" description="Disordered" evidence="1">
    <location>
        <begin position="48"/>
        <end position="70"/>
    </location>
</feature>
<reference evidence="2" key="1">
    <citation type="submission" date="2025-08" db="UniProtKB">
        <authorList>
            <consortium name="Ensembl"/>
        </authorList>
    </citation>
    <scope>IDENTIFICATION</scope>
</reference>
<accession>A0A674AVI5</accession>
<dbReference type="Proteomes" id="UP000472277">
    <property type="component" value="Chromosome 19"/>
</dbReference>
<dbReference type="InParanoid" id="A0A674AVI5"/>
<evidence type="ECO:0000313" key="2">
    <source>
        <dbReference type="Ensembl" id="ENSSTUP00000063228.1"/>
    </source>
</evidence>
<protein>
    <recommendedName>
        <fullName evidence="4">HIT-type domain-containing protein</fullName>
    </recommendedName>
</protein>
<proteinExistence type="predicted"/>
<evidence type="ECO:0000313" key="3">
    <source>
        <dbReference type="Proteomes" id="UP000472277"/>
    </source>
</evidence>
<dbReference type="AlphaFoldDB" id="A0A674AVI5"/>
<organism evidence="2 3">
    <name type="scientific">Salmo trutta</name>
    <name type="common">Brown trout</name>
    <dbReference type="NCBI Taxonomy" id="8032"/>
    <lineage>
        <taxon>Eukaryota</taxon>
        <taxon>Metazoa</taxon>
        <taxon>Chordata</taxon>
        <taxon>Craniata</taxon>
        <taxon>Vertebrata</taxon>
        <taxon>Euteleostomi</taxon>
        <taxon>Actinopterygii</taxon>
        <taxon>Neopterygii</taxon>
        <taxon>Teleostei</taxon>
        <taxon>Protacanthopterygii</taxon>
        <taxon>Salmoniformes</taxon>
        <taxon>Salmonidae</taxon>
        <taxon>Salmoninae</taxon>
        <taxon>Salmo</taxon>
    </lineage>
</organism>
<evidence type="ECO:0008006" key="4">
    <source>
        <dbReference type="Google" id="ProtNLM"/>
    </source>
</evidence>
<evidence type="ECO:0000256" key="1">
    <source>
        <dbReference type="SAM" id="MobiDB-lite"/>
    </source>
</evidence>